<dbReference type="SMART" id="SM00181">
    <property type="entry name" value="EGF"/>
    <property type="match status" value="5"/>
</dbReference>
<evidence type="ECO:0000256" key="2">
    <source>
        <dbReference type="PROSITE-ProRule" id="PRU00076"/>
    </source>
</evidence>
<dbReference type="Gene3D" id="1.10.287.2620">
    <property type="match status" value="1"/>
</dbReference>
<keyword evidence="1 2" id="KW-1015">Disulfide bond</keyword>
<evidence type="ECO:0000313" key="5">
    <source>
        <dbReference type="EMBL" id="ETN08988.1"/>
    </source>
</evidence>
<dbReference type="Pfam" id="PF07974">
    <property type="entry name" value="EGF_2"/>
    <property type="match status" value="1"/>
</dbReference>
<dbReference type="PROSITE" id="PS50026">
    <property type="entry name" value="EGF_3"/>
    <property type="match status" value="3"/>
</dbReference>
<dbReference type="InterPro" id="IPR013602">
    <property type="entry name" value="Dynein_heavy_linker"/>
</dbReference>
<dbReference type="EMBL" id="KI669586">
    <property type="protein sequence ID" value="ETN08988.1"/>
    <property type="molecule type" value="Genomic_DNA"/>
</dbReference>
<feature type="domain" description="EGF-like" evidence="4">
    <location>
        <begin position="74"/>
        <end position="107"/>
    </location>
</feature>
<organism evidence="5 6">
    <name type="scientific">Phytophthora nicotianae (strain INRA-310)</name>
    <name type="common">Phytophthora parasitica</name>
    <dbReference type="NCBI Taxonomy" id="761204"/>
    <lineage>
        <taxon>Eukaryota</taxon>
        <taxon>Sar</taxon>
        <taxon>Stramenopiles</taxon>
        <taxon>Oomycota</taxon>
        <taxon>Peronosporomycetes</taxon>
        <taxon>Peronosporales</taxon>
        <taxon>Peronosporaceae</taxon>
        <taxon>Phytophthora</taxon>
    </lineage>
</organism>
<dbReference type="GO" id="GO:0030286">
    <property type="term" value="C:dynein complex"/>
    <property type="evidence" value="ECO:0007669"/>
    <property type="project" value="InterPro"/>
</dbReference>
<dbReference type="InterPro" id="IPR042222">
    <property type="entry name" value="Dynein_2_N"/>
</dbReference>
<dbReference type="PROSITE" id="PS00022">
    <property type="entry name" value="EGF_1"/>
    <property type="match status" value="4"/>
</dbReference>
<dbReference type="InterPro" id="IPR000742">
    <property type="entry name" value="EGF"/>
</dbReference>
<dbReference type="PANTHER" id="PTHR45703">
    <property type="entry name" value="DYNEIN HEAVY CHAIN"/>
    <property type="match status" value="1"/>
</dbReference>
<comment type="caution">
    <text evidence="2">Lacks conserved residue(s) required for the propagation of feature annotation.</text>
</comment>
<evidence type="ECO:0000256" key="1">
    <source>
        <dbReference type="ARBA" id="ARBA00023157"/>
    </source>
</evidence>
<dbReference type="AlphaFoldDB" id="W2Q719"/>
<feature type="domain" description="EGF-like" evidence="4">
    <location>
        <begin position="349"/>
        <end position="389"/>
    </location>
</feature>
<evidence type="ECO:0000259" key="4">
    <source>
        <dbReference type="PROSITE" id="PS50026"/>
    </source>
</evidence>
<dbReference type="Gene3D" id="3.20.180.20">
    <property type="entry name" value="Dynein heavy chain, N-terminal domain 2"/>
    <property type="match status" value="1"/>
</dbReference>
<dbReference type="Gene3D" id="2.170.300.10">
    <property type="entry name" value="Tie2 ligand-binding domain superfamily"/>
    <property type="match status" value="1"/>
</dbReference>
<gene>
    <name evidence="5" type="ORF">PPTG_11056</name>
</gene>
<feature type="disulfide bond" evidence="2">
    <location>
        <begin position="45"/>
        <end position="54"/>
    </location>
</feature>
<dbReference type="GeneID" id="20180625"/>
<keyword evidence="3" id="KW-0732">Signal</keyword>
<dbReference type="PROSITE" id="PS01186">
    <property type="entry name" value="EGF_2"/>
    <property type="match status" value="4"/>
</dbReference>
<dbReference type="Gene3D" id="2.10.25.10">
    <property type="entry name" value="Laminin"/>
    <property type="match status" value="2"/>
</dbReference>
<feature type="signal peptide" evidence="3">
    <location>
        <begin position="1"/>
        <end position="25"/>
    </location>
</feature>
<dbReference type="InterPro" id="IPR026983">
    <property type="entry name" value="DHC"/>
</dbReference>
<dbReference type="VEuPathDB" id="FungiDB:PPTG_11056"/>
<dbReference type="Pfam" id="PF23106">
    <property type="entry name" value="EGF_Teneurin"/>
    <property type="match status" value="1"/>
</dbReference>
<dbReference type="FunFam" id="1.20.140.100:FF:000004">
    <property type="entry name" value="Dynein axonemal heavy chain 6"/>
    <property type="match status" value="1"/>
</dbReference>
<dbReference type="STRING" id="761204.W2Q719"/>
<reference evidence="6" key="1">
    <citation type="submission" date="2011-12" db="EMBL/GenBank/DDBJ databases">
        <authorList>
            <consortium name="The Broad Institute Genome Sequencing Platform"/>
            <person name="Russ C."/>
            <person name="Tyler B."/>
            <person name="Panabieres F."/>
            <person name="Shan W."/>
            <person name="Tripathy S."/>
            <person name="Grunwald N."/>
            <person name="Machado M."/>
            <person name="Young S.K."/>
            <person name="Zeng Q."/>
            <person name="Gargeya S."/>
            <person name="Fitzgerald M."/>
            <person name="Haas B."/>
            <person name="Abouelleil A."/>
            <person name="Alvarado L."/>
            <person name="Arachchi H.M."/>
            <person name="Berlin A."/>
            <person name="Chapman S.B."/>
            <person name="Gearin G."/>
            <person name="Goldberg J."/>
            <person name="Griggs A."/>
            <person name="Gujja S."/>
            <person name="Hansen M."/>
            <person name="Heiman D."/>
            <person name="Howarth C."/>
            <person name="Larimer J."/>
            <person name="Lui A."/>
            <person name="MacDonald P.J.P."/>
            <person name="McCowen C."/>
            <person name="Montmayeur A."/>
            <person name="Murphy C."/>
            <person name="Neiman D."/>
            <person name="Pearson M."/>
            <person name="Priest M."/>
            <person name="Roberts A."/>
            <person name="Saif S."/>
            <person name="Shea T."/>
            <person name="Sisk P."/>
            <person name="Stolte C."/>
            <person name="Sykes S."/>
            <person name="Wortman J."/>
            <person name="Nusbaum C."/>
            <person name="Birren B."/>
        </authorList>
    </citation>
    <scope>NUCLEOTIDE SEQUENCE [LARGE SCALE GENOMIC DNA]</scope>
    <source>
        <strain evidence="6">INRA-310</strain>
    </source>
</reference>
<dbReference type="RefSeq" id="XP_008905549.1">
    <property type="nucleotide sequence ID" value="XM_008907301.1"/>
</dbReference>
<protein>
    <recommendedName>
        <fullName evidence="4">EGF-like domain-containing protein</fullName>
    </recommendedName>
</protein>
<dbReference type="InterPro" id="IPR013111">
    <property type="entry name" value="EGF_extracell"/>
</dbReference>
<keyword evidence="2" id="KW-0245">EGF-like domain</keyword>
<dbReference type="GO" id="GO:0051959">
    <property type="term" value="F:dynein light intermediate chain binding"/>
    <property type="evidence" value="ECO:0007669"/>
    <property type="project" value="InterPro"/>
</dbReference>
<accession>W2Q719</accession>
<sequence length="1242" mass="134882">MVGRRLCVLLVALTLCCCFLPGVQGSCPSKCNRHGTCGSDNTCTCFPGYTGYDCNSRACPKGAPWVDFATGQDSVRSVAQECSNRGFCNRSSGKCECDEGFAGPACERLQLCRTNCNGHGKCLSMRAMAATKNDYNLIYSATYDTPWDADRIYGCVCDHGYTGADCSLRQCPYGDDPISTGQVDEVQSVSCLCNGCTGTFTLSFRGETTRPLDGNVDTAATLKAALEDLITIRGVSVSLNGGTTLCDSDGVSAMITFTYEHGDVPALVIGSSLSGGTSSLTVETDGTQAAYGPTPPLTVRGTKEWLECSGRGTCNTLLGLCACATGFGPSDGLGGSGNILDCGYYSGSGLTTCAGIFGSVTRCYNHGRCQGAPLYQCLCDEGFGGYDCSQPQCPTGRAWVEEAATNNVAHNSIVQCSNAGLCNSAGTCRCLTGFEGAACNRMSCPTSNGAVCNNRGTCRTLRELAALTPTATFTAAGFVYGSDPNALSTWDADMAQGCYCDKVPLDRGKNVRYSGYSCAKTPCPSGDDPWTTNQVDEVQTVSCSADGGSFTLSFRGETTLPIAFSASASAVKFALERLLTITSVSVSFATGAVACSSAGNAMRVTFYSPSGDLPLLSISSATLTHSTATVATNVVPTTQGTKEDAMLAKPLAKSLAVLMIVPIPGDCNFEQKYTVAMSMDEKTLIPMTTVKLDAMKGLVKGLAHARCKTQLGEYKQRIQSLLQRPQHLKEFAGHVERVQSLKSKQKALAKNTNVCTRELQRGDGSCRCFVASRVGEMTQQLDANIQRLDEQVLQLHNQLQGGLFVDASHFEDPSAVKSELESVKQRLTQLDELSKQCTEYQTLFNLMPFKYLNLQATQEHFATVESLWTAVEKWNELYQTAMTSPFFEVNTEELSKDAAVAFKDAYALHKKLSNDVTAVLKDRTAEFKLNIPTPWYPGILFTLEDLVAYDVLDMKDLVGEMSAAASGEAQIEASLQKVKHGWDQMEFTCVIHREQNDVFIMGSLEDILMLLEDNQVSFQTMMGSRFVMGVKVEVERSSKRLSLLSDTLDEWISCQRSWMYLETIFCAEDIQKQLPVEAQKFALVDRNLKTTMLRTKSNPSVIRSVEGGPELLDKFRMSNRLLEEIHKSLEDYLKTKRMAFPRFYFLSNDELLEILKLLHPQAVVVVDRVVRKVLVKTVAALSVVLVESMAVRDVLVEAVVALSVVLVESMAVRDVLVESVATVPTAAVWWRLCSCSWRPWSR</sequence>
<evidence type="ECO:0000313" key="6">
    <source>
        <dbReference type="Proteomes" id="UP000018817"/>
    </source>
</evidence>
<feature type="disulfide bond" evidence="2">
    <location>
        <begin position="379"/>
        <end position="388"/>
    </location>
</feature>
<dbReference type="GO" id="GO:0045505">
    <property type="term" value="F:dynein intermediate chain binding"/>
    <property type="evidence" value="ECO:0007669"/>
    <property type="project" value="InterPro"/>
</dbReference>
<proteinExistence type="predicted"/>
<reference evidence="5 6" key="2">
    <citation type="submission" date="2013-11" db="EMBL/GenBank/DDBJ databases">
        <title>The Genome Sequence of Phytophthora parasitica INRA-310.</title>
        <authorList>
            <consortium name="The Broad Institute Genomics Platform"/>
            <person name="Russ C."/>
            <person name="Tyler B."/>
            <person name="Panabieres F."/>
            <person name="Shan W."/>
            <person name="Tripathy S."/>
            <person name="Grunwald N."/>
            <person name="Machado M."/>
            <person name="Johnson C.S."/>
            <person name="Arredondo F."/>
            <person name="Hong C."/>
            <person name="Coffey M."/>
            <person name="Young S.K."/>
            <person name="Zeng Q."/>
            <person name="Gargeya S."/>
            <person name="Fitzgerald M."/>
            <person name="Abouelleil A."/>
            <person name="Alvarado L."/>
            <person name="Chapman S.B."/>
            <person name="Gainer-Dewar J."/>
            <person name="Goldberg J."/>
            <person name="Griggs A."/>
            <person name="Gujja S."/>
            <person name="Hansen M."/>
            <person name="Howarth C."/>
            <person name="Imamovic A."/>
            <person name="Ireland A."/>
            <person name="Larimer J."/>
            <person name="McCowan C."/>
            <person name="Murphy C."/>
            <person name="Pearson M."/>
            <person name="Poon T.W."/>
            <person name="Priest M."/>
            <person name="Roberts A."/>
            <person name="Saif S."/>
            <person name="Shea T."/>
            <person name="Sykes S."/>
            <person name="Wortman J."/>
            <person name="Nusbaum C."/>
            <person name="Birren B."/>
        </authorList>
    </citation>
    <scope>NUCLEOTIDE SEQUENCE [LARGE SCALE GENOMIC DNA]</scope>
    <source>
        <strain evidence="5 6">INRA-310</strain>
    </source>
</reference>
<dbReference type="OrthoDB" id="442731at2759"/>
<dbReference type="Proteomes" id="UP000018817">
    <property type="component" value="Unassembled WGS sequence"/>
</dbReference>
<feature type="chain" id="PRO_5004822887" description="EGF-like domain-containing protein" evidence="3">
    <location>
        <begin position="26"/>
        <end position="1242"/>
    </location>
</feature>
<dbReference type="InterPro" id="IPR042228">
    <property type="entry name" value="Dynein_linker_3"/>
</dbReference>
<feature type="disulfide bond" evidence="2">
    <location>
        <begin position="97"/>
        <end position="106"/>
    </location>
</feature>
<feature type="domain" description="EGF-like" evidence="4">
    <location>
        <begin position="23"/>
        <end position="55"/>
    </location>
</feature>
<dbReference type="GO" id="GO:0007018">
    <property type="term" value="P:microtubule-based movement"/>
    <property type="evidence" value="ECO:0007669"/>
    <property type="project" value="InterPro"/>
</dbReference>
<evidence type="ECO:0000256" key="3">
    <source>
        <dbReference type="SAM" id="SignalP"/>
    </source>
</evidence>
<dbReference type="Gene3D" id="1.20.140.100">
    <property type="entry name" value="Dynein heavy chain, N-terminal domain 2"/>
    <property type="match status" value="1"/>
</dbReference>
<dbReference type="Pfam" id="PF08393">
    <property type="entry name" value="DHC_N2"/>
    <property type="match status" value="1"/>
</dbReference>
<feature type="disulfide bond" evidence="2">
    <location>
        <begin position="27"/>
        <end position="37"/>
    </location>
</feature>
<name>W2Q719_PHYN3</name>